<evidence type="ECO:0000259" key="2">
    <source>
        <dbReference type="Pfam" id="PF03732"/>
    </source>
</evidence>
<organism evidence="3 4">
    <name type="scientific">Gossypium australe</name>
    <dbReference type="NCBI Taxonomy" id="47621"/>
    <lineage>
        <taxon>Eukaryota</taxon>
        <taxon>Viridiplantae</taxon>
        <taxon>Streptophyta</taxon>
        <taxon>Embryophyta</taxon>
        <taxon>Tracheophyta</taxon>
        <taxon>Spermatophyta</taxon>
        <taxon>Magnoliopsida</taxon>
        <taxon>eudicotyledons</taxon>
        <taxon>Gunneridae</taxon>
        <taxon>Pentapetalae</taxon>
        <taxon>rosids</taxon>
        <taxon>malvids</taxon>
        <taxon>Malvales</taxon>
        <taxon>Malvaceae</taxon>
        <taxon>Malvoideae</taxon>
        <taxon>Gossypium</taxon>
    </lineage>
</organism>
<keyword evidence="4" id="KW-1185">Reference proteome</keyword>
<dbReference type="PANTHER" id="PTHR34482:SF36">
    <property type="entry name" value="RETROTRANSPOSON GAG DOMAIN-CONTAINING PROTEIN"/>
    <property type="match status" value="1"/>
</dbReference>
<dbReference type="Pfam" id="PF03732">
    <property type="entry name" value="Retrotrans_gag"/>
    <property type="match status" value="1"/>
</dbReference>
<sequence>MCCFTVTRCSLSVERVTWDFFQSEFRKKYTSQRFIDQKQKEFLDLKQGHMFVTEYKRYARECVSSEAIMCKRFEDGLNEDIRLLVGILEIKEFVVLALGKDKRKAESEARDVRKRFPGKSFQSASKKFRNEQSCSRVNVGHSSRYRAGSQLSSKAPAT</sequence>
<evidence type="ECO:0000256" key="1">
    <source>
        <dbReference type="SAM" id="MobiDB-lite"/>
    </source>
</evidence>
<proteinExistence type="predicted"/>
<dbReference type="InterPro" id="IPR005162">
    <property type="entry name" value="Retrotrans_gag_dom"/>
</dbReference>
<gene>
    <name evidence="3" type="ORF">EPI10_021277</name>
</gene>
<evidence type="ECO:0000313" key="4">
    <source>
        <dbReference type="Proteomes" id="UP000325315"/>
    </source>
</evidence>
<dbReference type="EMBL" id="SMMG02000003">
    <property type="protein sequence ID" value="KAA3480870.1"/>
    <property type="molecule type" value="Genomic_DNA"/>
</dbReference>
<feature type="compositionally biased region" description="Polar residues" evidence="1">
    <location>
        <begin position="120"/>
        <end position="136"/>
    </location>
</feature>
<accession>A0A5B6WGT3</accession>
<comment type="caution">
    <text evidence="3">The sequence shown here is derived from an EMBL/GenBank/DDBJ whole genome shotgun (WGS) entry which is preliminary data.</text>
</comment>
<feature type="region of interest" description="Disordered" evidence="1">
    <location>
        <begin position="117"/>
        <end position="158"/>
    </location>
</feature>
<name>A0A5B6WGT3_9ROSI</name>
<feature type="domain" description="Retrotransposon gag" evidence="2">
    <location>
        <begin position="16"/>
        <end position="79"/>
    </location>
</feature>
<protein>
    <submittedName>
        <fullName evidence="3">Gag-Pol polyprotein</fullName>
    </submittedName>
</protein>
<evidence type="ECO:0000313" key="3">
    <source>
        <dbReference type="EMBL" id="KAA3480870.1"/>
    </source>
</evidence>
<dbReference type="AlphaFoldDB" id="A0A5B6WGT3"/>
<reference evidence="4" key="1">
    <citation type="journal article" date="2019" name="Plant Biotechnol. J.">
        <title>Genome sequencing of the Australian wild diploid species Gossypium australe highlights disease resistance and delayed gland morphogenesis.</title>
        <authorList>
            <person name="Cai Y."/>
            <person name="Cai X."/>
            <person name="Wang Q."/>
            <person name="Wang P."/>
            <person name="Zhang Y."/>
            <person name="Cai C."/>
            <person name="Xu Y."/>
            <person name="Wang K."/>
            <person name="Zhou Z."/>
            <person name="Wang C."/>
            <person name="Geng S."/>
            <person name="Li B."/>
            <person name="Dong Q."/>
            <person name="Hou Y."/>
            <person name="Wang H."/>
            <person name="Ai P."/>
            <person name="Liu Z."/>
            <person name="Yi F."/>
            <person name="Sun M."/>
            <person name="An G."/>
            <person name="Cheng J."/>
            <person name="Zhang Y."/>
            <person name="Shi Q."/>
            <person name="Xie Y."/>
            <person name="Shi X."/>
            <person name="Chang Y."/>
            <person name="Huang F."/>
            <person name="Chen Y."/>
            <person name="Hong S."/>
            <person name="Mi L."/>
            <person name="Sun Q."/>
            <person name="Zhang L."/>
            <person name="Zhou B."/>
            <person name="Peng R."/>
            <person name="Zhang X."/>
            <person name="Liu F."/>
        </authorList>
    </citation>
    <scope>NUCLEOTIDE SEQUENCE [LARGE SCALE GENOMIC DNA]</scope>
    <source>
        <strain evidence="4">cv. PA1801</strain>
    </source>
</reference>
<dbReference type="Proteomes" id="UP000325315">
    <property type="component" value="Unassembled WGS sequence"/>
</dbReference>
<feature type="compositionally biased region" description="Polar residues" evidence="1">
    <location>
        <begin position="149"/>
        <end position="158"/>
    </location>
</feature>
<dbReference type="OrthoDB" id="2272416at2759"/>
<dbReference type="PANTHER" id="PTHR34482">
    <property type="entry name" value="DNA DAMAGE-INDUCIBLE PROTEIN 1-LIKE"/>
    <property type="match status" value="1"/>
</dbReference>